<dbReference type="SMART" id="SM01043">
    <property type="entry name" value="BTAD"/>
    <property type="match status" value="1"/>
</dbReference>
<proteinExistence type="inferred from homology"/>
<evidence type="ECO:0000259" key="6">
    <source>
        <dbReference type="PROSITE" id="PS51755"/>
    </source>
</evidence>
<evidence type="ECO:0000256" key="5">
    <source>
        <dbReference type="PROSITE-ProRule" id="PRU01091"/>
    </source>
</evidence>
<evidence type="ECO:0000256" key="2">
    <source>
        <dbReference type="ARBA" id="ARBA00023015"/>
    </source>
</evidence>
<dbReference type="InterPro" id="IPR036388">
    <property type="entry name" value="WH-like_DNA-bd_sf"/>
</dbReference>
<dbReference type="InterPro" id="IPR027417">
    <property type="entry name" value="P-loop_NTPase"/>
</dbReference>
<dbReference type="SUPFAM" id="SSF52540">
    <property type="entry name" value="P-loop containing nucleoside triphosphate hydrolases"/>
    <property type="match status" value="1"/>
</dbReference>
<gene>
    <name evidence="7" type="ORF">JT362_10945</name>
</gene>
<dbReference type="InterPro" id="IPR011990">
    <property type="entry name" value="TPR-like_helical_dom_sf"/>
</dbReference>
<accession>A0ABT2J6Z7</accession>
<evidence type="ECO:0000313" key="8">
    <source>
        <dbReference type="Proteomes" id="UP001156441"/>
    </source>
</evidence>
<dbReference type="InterPro" id="IPR003593">
    <property type="entry name" value="AAA+_ATPase"/>
</dbReference>
<keyword evidence="3 5" id="KW-0238">DNA-binding</keyword>
<comment type="similarity">
    <text evidence="1">Belongs to the AfsR/DnrI/RedD regulatory family.</text>
</comment>
<dbReference type="Gene3D" id="1.25.40.10">
    <property type="entry name" value="Tetratricopeptide repeat domain"/>
    <property type="match status" value="2"/>
</dbReference>
<dbReference type="InterPro" id="IPR051677">
    <property type="entry name" value="AfsR-DnrI-RedD_regulator"/>
</dbReference>
<organism evidence="7 8">
    <name type="scientific">Actinophytocola gossypii</name>
    <dbReference type="NCBI Taxonomy" id="2812003"/>
    <lineage>
        <taxon>Bacteria</taxon>
        <taxon>Bacillati</taxon>
        <taxon>Actinomycetota</taxon>
        <taxon>Actinomycetes</taxon>
        <taxon>Pseudonocardiales</taxon>
        <taxon>Pseudonocardiaceae</taxon>
    </lineage>
</organism>
<reference evidence="7 8" key="1">
    <citation type="submission" date="2021-02" db="EMBL/GenBank/DDBJ databases">
        <title>Actinophytocola xerophila sp. nov., isolated from soil of cotton cropping field.</title>
        <authorList>
            <person name="Huang R."/>
            <person name="Chen X."/>
            <person name="Ge X."/>
            <person name="Liu W."/>
        </authorList>
    </citation>
    <scope>NUCLEOTIDE SEQUENCE [LARGE SCALE GENOMIC DNA]</scope>
    <source>
        <strain evidence="7 8">S1-96</strain>
    </source>
</reference>
<dbReference type="SUPFAM" id="SSF48452">
    <property type="entry name" value="TPR-like"/>
    <property type="match status" value="2"/>
</dbReference>
<evidence type="ECO:0000256" key="4">
    <source>
        <dbReference type="ARBA" id="ARBA00023163"/>
    </source>
</evidence>
<sequence>MQRALLASLLSRSGSAVPVSTIVDDLWGHTPPRTAVNTIRNYVRRLRSVFPQPVLRSTTAGYRLDVRSAQVDVHRFTQLIEDASAAESLALFDQALALWRGDPLTNIAEVPLRTLLQPRLEEVYLGGVERMAELRLRHGRHAELIAGLIELNGQYPLRERLCQQLMIALYREGRAVDALARYRRLRDRLVTELGMEPGPELRRLEAAILREDEDLLASVEAGQNPGPGRAHRPDQLPPLVVPFVGRADDVRELMDRFATSDGSPVHCLLYGQGGAGKSALAVRLGHELSGRYRDGVLYTDLGGSTPGLPTRSPAQVIAGLMTGLGGAEPGPDVDLGTLVRSYRARLRGRRVLIIVDNVVSAQQVQAALPDEPGCALIATSRVAISGGDTVFHVDPLSGAAAVDLLGRVAGARRVRDEPAAARAIATLCGRLPLALRLIASRAALRPHWSLETWQRLLDDERGRLDLLRHEDVDVRASFLIGLDGLRTSDDPVDQDAASLFPLLGLLSPPYLTAALVAALTGWPLIRAEQALEALLTVQMVYSPEPDTYACYDLISLLAKERAAELPADVRVRALRRANDWYMAAVRGCGVTATGTPTEYGLPQSHRTDNLVTVHFERYDEVRRWLDRELPVIVALVRQGAAAGEPTATEAARTVLLSARFYLNSAVPWTLRAELSRVLLDHDQERAAFAYVNLAVIEGQRGNLVGAQRFLDRANDLLDEDDLCTLFMCHNNQGIVRSSRGDQEGAMRRFERALRVAERSGLRILEVVALTNIADTRTRTGFAGEALPLLERALAISREIGHQVEIAIVLNTILQAYAALDEHAEVIRRAPEVLAQHELLGDAHQRAEHLLTVSKSFQALGLDAAAAEHLAEARSCIAAISTREQIQASALFDHVLTNLP</sequence>
<dbReference type="Gene3D" id="3.40.50.300">
    <property type="entry name" value="P-loop containing nucleotide triphosphate hydrolases"/>
    <property type="match status" value="1"/>
</dbReference>
<keyword evidence="8" id="KW-1185">Reference proteome</keyword>
<dbReference type="RefSeq" id="WP_260190990.1">
    <property type="nucleotide sequence ID" value="NZ_JAFFZE010000009.1"/>
</dbReference>
<keyword evidence="2" id="KW-0805">Transcription regulation</keyword>
<dbReference type="PANTHER" id="PTHR35807:SF1">
    <property type="entry name" value="TRANSCRIPTIONAL REGULATOR REDD"/>
    <property type="match status" value="1"/>
</dbReference>
<dbReference type="PROSITE" id="PS51755">
    <property type="entry name" value="OMPR_PHOB"/>
    <property type="match status" value="1"/>
</dbReference>
<dbReference type="Pfam" id="PF03704">
    <property type="entry name" value="BTAD"/>
    <property type="match status" value="1"/>
</dbReference>
<dbReference type="SMART" id="SM00382">
    <property type="entry name" value="AAA"/>
    <property type="match status" value="1"/>
</dbReference>
<protein>
    <submittedName>
        <fullName evidence="7">Winged helix-turn-helix domain-containing protein</fullName>
    </submittedName>
</protein>
<dbReference type="PRINTS" id="PR00364">
    <property type="entry name" value="DISEASERSIST"/>
</dbReference>
<dbReference type="EMBL" id="JAFFZE010000009">
    <property type="protein sequence ID" value="MCT2583633.1"/>
    <property type="molecule type" value="Genomic_DNA"/>
</dbReference>
<dbReference type="SUPFAM" id="SSF46894">
    <property type="entry name" value="C-terminal effector domain of the bipartite response regulators"/>
    <property type="match status" value="1"/>
</dbReference>
<dbReference type="InterPro" id="IPR016032">
    <property type="entry name" value="Sig_transdc_resp-reg_C-effctor"/>
</dbReference>
<feature type="DNA-binding region" description="OmpR/PhoB-type" evidence="5">
    <location>
        <begin position="1"/>
        <end position="66"/>
    </location>
</feature>
<dbReference type="Gene3D" id="1.10.10.10">
    <property type="entry name" value="Winged helix-like DNA-binding domain superfamily/Winged helix DNA-binding domain"/>
    <property type="match status" value="1"/>
</dbReference>
<evidence type="ECO:0000256" key="3">
    <source>
        <dbReference type="ARBA" id="ARBA00023125"/>
    </source>
</evidence>
<comment type="caution">
    <text evidence="7">The sequence shown here is derived from an EMBL/GenBank/DDBJ whole genome shotgun (WGS) entry which is preliminary data.</text>
</comment>
<evidence type="ECO:0000256" key="1">
    <source>
        <dbReference type="ARBA" id="ARBA00005820"/>
    </source>
</evidence>
<evidence type="ECO:0000313" key="7">
    <source>
        <dbReference type="EMBL" id="MCT2583633.1"/>
    </source>
</evidence>
<dbReference type="PANTHER" id="PTHR35807">
    <property type="entry name" value="TRANSCRIPTIONAL REGULATOR REDD-RELATED"/>
    <property type="match status" value="1"/>
</dbReference>
<keyword evidence="4" id="KW-0804">Transcription</keyword>
<dbReference type="CDD" id="cd15831">
    <property type="entry name" value="BTAD"/>
    <property type="match status" value="1"/>
</dbReference>
<dbReference type="Proteomes" id="UP001156441">
    <property type="component" value="Unassembled WGS sequence"/>
</dbReference>
<dbReference type="InterPro" id="IPR001867">
    <property type="entry name" value="OmpR/PhoB-type_DNA-bd"/>
</dbReference>
<name>A0ABT2J6Z7_9PSEU</name>
<dbReference type="InterPro" id="IPR005158">
    <property type="entry name" value="BTAD"/>
</dbReference>
<feature type="domain" description="OmpR/PhoB-type" evidence="6">
    <location>
        <begin position="1"/>
        <end position="66"/>
    </location>
</feature>